<dbReference type="InterPro" id="IPR001723">
    <property type="entry name" value="Nuclear_hrmn_rcpt"/>
</dbReference>
<feature type="non-terminal residue" evidence="7">
    <location>
        <position position="123"/>
    </location>
</feature>
<name>A0AAW1B382_CROAD</name>
<gene>
    <name evidence="7" type="ORF">NXF25_020011</name>
</gene>
<accession>A0AAW1B382</accession>
<dbReference type="Proteomes" id="UP001474421">
    <property type="component" value="Unassembled WGS sequence"/>
</dbReference>
<dbReference type="PROSITE" id="PS51843">
    <property type="entry name" value="NR_LBD"/>
    <property type="match status" value="1"/>
</dbReference>
<reference evidence="7 8" key="1">
    <citation type="journal article" date="2024" name="Proc. Natl. Acad. Sci. U.S.A.">
        <title>The genetic regulatory architecture and epigenomic basis for age-related changes in rattlesnake venom.</title>
        <authorList>
            <person name="Hogan M.P."/>
            <person name="Holding M.L."/>
            <person name="Nystrom G.S."/>
            <person name="Colston T.J."/>
            <person name="Bartlett D.A."/>
            <person name="Mason A.J."/>
            <person name="Ellsworth S.A."/>
            <person name="Rautsaw R.M."/>
            <person name="Lawrence K.C."/>
            <person name="Strickland J.L."/>
            <person name="He B."/>
            <person name="Fraser P."/>
            <person name="Margres M.J."/>
            <person name="Gilbert D.M."/>
            <person name="Gibbs H.L."/>
            <person name="Parkinson C.L."/>
            <person name="Rokyta D.R."/>
        </authorList>
    </citation>
    <scope>NUCLEOTIDE SEQUENCE [LARGE SCALE GENOMIC DNA]</scope>
    <source>
        <strain evidence="7">DRR0105</strain>
    </source>
</reference>
<dbReference type="PANTHER" id="PTHR24085:SF2">
    <property type="entry name" value="NUCLEAR RECEPTOR SUBFAMILY 4 GROUP A MEMBER 3"/>
    <property type="match status" value="1"/>
</dbReference>
<dbReference type="Gene3D" id="1.10.565.10">
    <property type="entry name" value="Retinoid X Receptor"/>
    <property type="match status" value="1"/>
</dbReference>
<protein>
    <submittedName>
        <fullName evidence="7">NR4A2: Nuclear receptor subfamily 4 group A member 2</fullName>
    </submittedName>
</protein>
<evidence type="ECO:0000256" key="2">
    <source>
        <dbReference type="ARBA" id="ARBA00023015"/>
    </source>
</evidence>
<evidence type="ECO:0000256" key="4">
    <source>
        <dbReference type="ARBA" id="ARBA00023170"/>
    </source>
</evidence>
<proteinExistence type="predicted"/>
<evidence type="ECO:0000313" key="8">
    <source>
        <dbReference type="Proteomes" id="UP001474421"/>
    </source>
</evidence>
<evidence type="ECO:0000256" key="5">
    <source>
        <dbReference type="ARBA" id="ARBA00023242"/>
    </source>
</evidence>
<feature type="domain" description="NR LBD" evidence="6">
    <location>
        <begin position="1"/>
        <end position="123"/>
    </location>
</feature>
<comment type="subcellular location">
    <subcellularLocation>
        <location evidence="1">Nucleus</location>
    </subcellularLocation>
</comment>
<dbReference type="GO" id="GO:0071376">
    <property type="term" value="P:cellular response to corticotropin-releasing hormone stimulus"/>
    <property type="evidence" value="ECO:0007669"/>
    <property type="project" value="TreeGrafter"/>
</dbReference>
<dbReference type="GO" id="GO:0000978">
    <property type="term" value="F:RNA polymerase II cis-regulatory region sequence-specific DNA binding"/>
    <property type="evidence" value="ECO:0007669"/>
    <property type="project" value="TreeGrafter"/>
</dbReference>
<keyword evidence="8" id="KW-1185">Reference proteome</keyword>
<sequence>MEQTSTGTDAEYVQQFYDLLTASIDISRDWAEKIPGFTDLPKEDQTLLIESAFLELFILRLSMRSDISEDKFIFCKGLVLHRLQCLRGFGEWLDSVKDFSLNLQSLNLDISALACLSALSMIT</sequence>
<dbReference type="InterPro" id="IPR000536">
    <property type="entry name" value="Nucl_hrmn_rcpt_lig-bd"/>
</dbReference>
<dbReference type="GO" id="GO:0035259">
    <property type="term" value="F:nuclear glucocorticoid receptor binding"/>
    <property type="evidence" value="ECO:0007669"/>
    <property type="project" value="TreeGrafter"/>
</dbReference>
<keyword evidence="2" id="KW-0805">Transcription regulation</keyword>
<dbReference type="AlphaFoldDB" id="A0AAW1B382"/>
<evidence type="ECO:0000256" key="3">
    <source>
        <dbReference type="ARBA" id="ARBA00023163"/>
    </source>
</evidence>
<dbReference type="GO" id="GO:0005634">
    <property type="term" value="C:nucleus"/>
    <property type="evidence" value="ECO:0007669"/>
    <property type="project" value="UniProtKB-SubCell"/>
</dbReference>
<dbReference type="Pfam" id="PF00104">
    <property type="entry name" value="Hormone_recep"/>
    <property type="match status" value="1"/>
</dbReference>
<keyword evidence="5" id="KW-0539">Nucleus</keyword>
<organism evidence="7 8">
    <name type="scientific">Crotalus adamanteus</name>
    <name type="common">Eastern diamondback rattlesnake</name>
    <dbReference type="NCBI Taxonomy" id="8729"/>
    <lineage>
        <taxon>Eukaryota</taxon>
        <taxon>Metazoa</taxon>
        <taxon>Chordata</taxon>
        <taxon>Craniata</taxon>
        <taxon>Vertebrata</taxon>
        <taxon>Euteleostomi</taxon>
        <taxon>Lepidosauria</taxon>
        <taxon>Squamata</taxon>
        <taxon>Bifurcata</taxon>
        <taxon>Unidentata</taxon>
        <taxon>Episquamata</taxon>
        <taxon>Toxicofera</taxon>
        <taxon>Serpentes</taxon>
        <taxon>Colubroidea</taxon>
        <taxon>Viperidae</taxon>
        <taxon>Crotalinae</taxon>
        <taxon>Crotalus</taxon>
    </lineage>
</organism>
<dbReference type="EMBL" id="JAOTOJ010000008">
    <property type="protein sequence ID" value="KAK9396650.1"/>
    <property type="molecule type" value="Genomic_DNA"/>
</dbReference>
<dbReference type="PRINTS" id="PR01284">
    <property type="entry name" value="NUCLEARECPTR"/>
</dbReference>
<dbReference type="GO" id="GO:0004879">
    <property type="term" value="F:nuclear receptor activity"/>
    <property type="evidence" value="ECO:0007669"/>
    <property type="project" value="InterPro"/>
</dbReference>
<dbReference type="InterPro" id="IPR035500">
    <property type="entry name" value="NHR-like_dom_sf"/>
</dbReference>
<dbReference type="SUPFAM" id="SSF48508">
    <property type="entry name" value="Nuclear receptor ligand-binding domain"/>
    <property type="match status" value="1"/>
</dbReference>
<dbReference type="PANTHER" id="PTHR24085">
    <property type="entry name" value="NUCLEAR HORMONE RECEPTOR"/>
    <property type="match status" value="1"/>
</dbReference>
<evidence type="ECO:0000259" key="6">
    <source>
        <dbReference type="PROSITE" id="PS51843"/>
    </source>
</evidence>
<keyword evidence="4 7" id="KW-0675">Receptor</keyword>
<dbReference type="InterPro" id="IPR003070">
    <property type="entry name" value="NR4A1-3"/>
</dbReference>
<comment type="caution">
    <text evidence="7">The sequence shown here is derived from an EMBL/GenBank/DDBJ whole genome shotgun (WGS) entry which is preliminary data.</text>
</comment>
<dbReference type="PRINTS" id="PR00398">
    <property type="entry name" value="STRDHORMONER"/>
</dbReference>
<keyword evidence="3" id="KW-0804">Transcription</keyword>
<dbReference type="GO" id="GO:0005667">
    <property type="term" value="C:transcription regulator complex"/>
    <property type="evidence" value="ECO:0007669"/>
    <property type="project" value="TreeGrafter"/>
</dbReference>
<evidence type="ECO:0000313" key="7">
    <source>
        <dbReference type="EMBL" id="KAK9396650.1"/>
    </source>
</evidence>
<evidence type="ECO:0000256" key="1">
    <source>
        <dbReference type="ARBA" id="ARBA00004123"/>
    </source>
</evidence>